<keyword evidence="3" id="KW-0326">Glycosidase</keyword>
<organism evidence="6 7">
    <name type="scientific">Alsobacter metallidurans</name>
    <dbReference type="NCBI Taxonomy" id="340221"/>
    <lineage>
        <taxon>Bacteria</taxon>
        <taxon>Pseudomonadati</taxon>
        <taxon>Pseudomonadota</taxon>
        <taxon>Alphaproteobacteria</taxon>
        <taxon>Hyphomicrobiales</taxon>
        <taxon>Alsobacteraceae</taxon>
        <taxon>Alsobacter</taxon>
    </lineage>
</organism>
<feature type="domain" description="Glycosyl hydrolase family 13 catalytic" evidence="5">
    <location>
        <begin position="178"/>
        <end position="571"/>
    </location>
</feature>
<dbReference type="Proteomes" id="UP000603912">
    <property type="component" value="Unassembled WGS sequence"/>
</dbReference>
<dbReference type="InterPro" id="IPR013780">
    <property type="entry name" value="Glyco_hydro_b"/>
</dbReference>
<dbReference type="Pfam" id="PF02922">
    <property type="entry name" value="CBM_48"/>
    <property type="match status" value="1"/>
</dbReference>
<reference evidence="6" key="2">
    <citation type="submission" date="2020-09" db="EMBL/GenBank/DDBJ databases">
        <authorList>
            <person name="Sun Q."/>
            <person name="Zhou Y."/>
        </authorList>
    </citation>
    <scope>NUCLEOTIDE SEQUENCE</scope>
    <source>
        <strain evidence="6">CGMCC 1.12214</strain>
    </source>
</reference>
<sequence length="713" mass="79685">MIRIEEGRPTPLGAAWDGRGVNYALFSAHATAVDLCLFDATGRRETRRIRMPARTDQVFHAYLQGARPGQLYGYRVHGPYEPAVGHRFNPNKLLLDPYARQLSGRIRWHDALAGYRTGAQRADLSFDRRDSAPMMPKCVVEDPAFTWGDDRPPRTPMRDSLIYEAHVKGLTQLHPEAPLTLRGTYDALAHPALVEHLLKLGVTAVELLPIHAFSDDRFLVEKGLRNYWGYSTLSYFAPDPRYLSEDGVYGFKAAIATLHSAGIEVLLDVVYNHTAEGNHLGPTLCWRGVDNCSYYKLAPENRRFYWDATGTGNTLDLGHPRVLQMVMDSLRHWVEAYHIDGFRFDLASTLARDSHAFWERAGFLRAVSQDPVLSQCKLIAEPWDLGEAGYRLGGFPPGWSEWNDQYRDVVRSFWRGDEGKLPDLARVIMGSREIFEPAGRQPWASINFVCSHDGFTLQDLVSYDERHNEANGENGQDGHPHNLSANNGVEGPTNDLDILALRARQKRNLLATVMLSIGVPMLLMGDELSRTQGGNNNPYCQDNETSWFNWRAGFAADPDLPAFVQNLAAFRRRHSALRPRSFPSGAMSHDTGLRDVHWLTPDGREMTRADWAEPTLKTLGVQIGNAEPSERLLLLFNASDADVSFHLTPHLRGGRWVKVFGTELPDGLVRRASTILEPGGACDLLARSLSVFQYAAGPAGPDTSPQSTVQEVP</sequence>
<dbReference type="InterPro" id="IPR044505">
    <property type="entry name" value="GlgX_Isoamylase_N_E_set"/>
</dbReference>
<name>A0A917I3U1_9HYPH</name>
<evidence type="ECO:0000259" key="5">
    <source>
        <dbReference type="SMART" id="SM00642"/>
    </source>
</evidence>
<dbReference type="CDD" id="cd11326">
    <property type="entry name" value="AmyAc_Glg_debranch"/>
    <property type="match status" value="1"/>
</dbReference>
<dbReference type="GO" id="GO:0005980">
    <property type="term" value="P:glycogen catabolic process"/>
    <property type="evidence" value="ECO:0007669"/>
    <property type="project" value="InterPro"/>
</dbReference>
<dbReference type="SMART" id="SM00642">
    <property type="entry name" value="Aamy"/>
    <property type="match status" value="1"/>
</dbReference>
<dbReference type="GO" id="GO:0004135">
    <property type="term" value="F:amylo-alpha-1,6-glucosidase activity"/>
    <property type="evidence" value="ECO:0007669"/>
    <property type="project" value="InterPro"/>
</dbReference>
<proteinExistence type="inferred from homology"/>
<feature type="compositionally biased region" description="Basic and acidic residues" evidence="4">
    <location>
        <begin position="468"/>
        <end position="480"/>
    </location>
</feature>
<gene>
    <name evidence="6" type="ORF">GCM10007036_05340</name>
</gene>
<reference evidence="6" key="1">
    <citation type="journal article" date="2014" name="Int. J. Syst. Evol. Microbiol.">
        <title>Complete genome sequence of Corynebacterium casei LMG S-19264T (=DSM 44701T), isolated from a smear-ripened cheese.</title>
        <authorList>
            <consortium name="US DOE Joint Genome Institute (JGI-PGF)"/>
            <person name="Walter F."/>
            <person name="Albersmeier A."/>
            <person name="Kalinowski J."/>
            <person name="Ruckert C."/>
        </authorList>
    </citation>
    <scope>NUCLEOTIDE SEQUENCE</scope>
    <source>
        <strain evidence="6">CGMCC 1.12214</strain>
    </source>
</reference>
<protein>
    <submittedName>
        <fullName evidence="6">Glycogen operon protein GlgX homolog</fullName>
    </submittedName>
</protein>
<feature type="region of interest" description="Disordered" evidence="4">
    <location>
        <begin position="468"/>
        <end position="489"/>
    </location>
</feature>
<dbReference type="SUPFAM" id="SSF81296">
    <property type="entry name" value="E set domains"/>
    <property type="match status" value="1"/>
</dbReference>
<dbReference type="Gene3D" id="2.60.40.10">
    <property type="entry name" value="Immunoglobulins"/>
    <property type="match status" value="1"/>
</dbReference>
<dbReference type="InterPro" id="IPR011837">
    <property type="entry name" value="Glycogen_debranch_GlgX"/>
</dbReference>
<dbReference type="InterPro" id="IPR004193">
    <property type="entry name" value="Glyco_hydro_13_N"/>
</dbReference>
<keyword evidence="7" id="KW-1185">Reference proteome</keyword>
<dbReference type="InterPro" id="IPR013783">
    <property type="entry name" value="Ig-like_fold"/>
</dbReference>
<evidence type="ECO:0000256" key="2">
    <source>
        <dbReference type="ARBA" id="ARBA00022801"/>
    </source>
</evidence>
<comment type="caution">
    <text evidence="6">The sequence shown here is derived from an EMBL/GenBank/DDBJ whole genome shotgun (WGS) entry which is preliminary data.</text>
</comment>
<dbReference type="SUPFAM" id="SSF51445">
    <property type="entry name" value="(Trans)glycosidases"/>
    <property type="match status" value="1"/>
</dbReference>
<dbReference type="RefSeq" id="WP_188516179.1">
    <property type="nucleotide sequence ID" value="NZ_BMES01000001.1"/>
</dbReference>
<dbReference type="Gene3D" id="3.20.20.80">
    <property type="entry name" value="Glycosidases"/>
    <property type="match status" value="1"/>
</dbReference>
<dbReference type="CDD" id="cd02856">
    <property type="entry name" value="E_set_GDE_Isoamylase_N"/>
    <property type="match status" value="1"/>
</dbReference>
<evidence type="ECO:0000256" key="4">
    <source>
        <dbReference type="SAM" id="MobiDB-lite"/>
    </source>
</evidence>
<dbReference type="NCBIfam" id="TIGR02100">
    <property type="entry name" value="glgX_debranch"/>
    <property type="match status" value="1"/>
</dbReference>
<keyword evidence="2" id="KW-0378">Hydrolase</keyword>
<dbReference type="Gene3D" id="2.60.40.1180">
    <property type="entry name" value="Golgi alpha-mannosidase II"/>
    <property type="match status" value="1"/>
</dbReference>
<dbReference type="SUPFAM" id="SSF51011">
    <property type="entry name" value="Glycosyl hydrolase domain"/>
    <property type="match status" value="1"/>
</dbReference>
<dbReference type="PANTHER" id="PTHR43002">
    <property type="entry name" value="GLYCOGEN DEBRANCHING ENZYME"/>
    <property type="match status" value="1"/>
</dbReference>
<evidence type="ECO:0000256" key="1">
    <source>
        <dbReference type="ARBA" id="ARBA00008061"/>
    </source>
</evidence>
<evidence type="ECO:0000313" key="7">
    <source>
        <dbReference type="Proteomes" id="UP000603912"/>
    </source>
</evidence>
<dbReference type="EMBL" id="BMES01000001">
    <property type="protein sequence ID" value="GGH09335.1"/>
    <property type="molecule type" value="Genomic_DNA"/>
</dbReference>
<dbReference type="InterPro" id="IPR014756">
    <property type="entry name" value="Ig_E-set"/>
</dbReference>
<evidence type="ECO:0000256" key="3">
    <source>
        <dbReference type="ARBA" id="ARBA00023295"/>
    </source>
</evidence>
<dbReference type="AlphaFoldDB" id="A0A917I3U1"/>
<comment type="similarity">
    <text evidence="1">Belongs to the glycosyl hydrolase 13 family.</text>
</comment>
<dbReference type="InterPro" id="IPR006047">
    <property type="entry name" value="GH13_cat_dom"/>
</dbReference>
<evidence type="ECO:0000313" key="6">
    <source>
        <dbReference type="EMBL" id="GGH09335.1"/>
    </source>
</evidence>
<dbReference type="InterPro" id="IPR017853">
    <property type="entry name" value="GH"/>
</dbReference>
<accession>A0A917I3U1</accession>